<accession>A0A218NLS0</accession>
<dbReference type="GO" id="GO:0033204">
    <property type="term" value="F:ribonuclease P RNA binding"/>
    <property type="evidence" value="ECO:0007669"/>
    <property type="project" value="InterPro"/>
</dbReference>
<dbReference type="HAMAP" id="MF_00754">
    <property type="entry name" value="RNase_P_1"/>
    <property type="match status" value="1"/>
</dbReference>
<dbReference type="GO" id="GO:0006364">
    <property type="term" value="P:rRNA processing"/>
    <property type="evidence" value="ECO:0007669"/>
    <property type="project" value="TreeGrafter"/>
</dbReference>
<proteinExistence type="inferred from homology"/>
<gene>
    <name evidence="7" type="primary">rnp1</name>
    <name evidence="8" type="ORF">Mia14_0065</name>
</gene>
<evidence type="ECO:0000313" key="9">
    <source>
        <dbReference type="Proteomes" id="UP000197679"/>
    </source>
</evidence>
<comment type="catalytic activity">
    <reaction evidence="7">
        <text>Endonucleolytic cleavage of RNA, removing 5'-extranucleotides from tRNA precursor.</text>
        <dbReference type="EC" id="3.1.26.5"/>
    </reaction>
</comment>
<dbReference type="Pfam" id="PF01868">
    <property type="entry name" value="RNase_P-MRP_p29"/>
    <property type="match status" value="1"/>
</dbReference>
<keyword evidence="5 7" id="KW-0255">Endonuclease</keyword>
<dbReference type="GeneID" id="33313625"/>
<dbReference type="RefSeq" id="WP_088819578.1">
    <property type="nucleotide sequence ID" value="NZ_CP019964.1"/>
</dbReference>
<sequence length="129" mass="14875">MNKASPKEKGSVTKADIANEINEIYRSYNNKNIVLEELIGLRVSVYKSVDQKRAGIKGHVFKETKNILQIKCKDGSVKTIPKKGATFKFHILKNSFKVKGEEIGFRSYERTKKSLKFYRIRKNLSKQVH</sequence>
<evidence type="ECO:0000256" key="3">
    <source>
        <dbReference type="ARBA" id="ARBA00022694"/>
    </source>
</evidence>
<evidence type="ECO:0000256" key="4">
    <source>
        <dbReference type="ARBA" id="ARBA00022722"/>
    </source>
</evidence>
<dbReference type="GO" id="GO:0030677">
    <property type="term" value="C:ribonuclease P complex"/>
    <property type="evidence" value="ECO:0007669"/>
    <property type="project" value="UniProtKB-UniRule"/>
</dbReference>
<evidence type="ECO:0000256" key="5">
    <source>
        <dbReference type="ARBA" id="ARBA00022759"/>
    </source>
</evidence>
<reference evidence="8 9" key="1">
    <citation type="journal article" date="2017" name="Nat. Commun.">
        <title>'ARMAN' archaea depend on association with euryarchaeal host in culture and in situ.</title>
        <authorList>
            <person name="Golyshina O."/>
            <person name="Toshchakov S."/>
            <person name="Makarova K."/>
            <person name="Gavrilov S."/>
            <person name="Korzhenkov A."/>
            <person name="La Cono V."/>
            <person name="Arcadi E."/>
            <person name="Nechitaylo T."/>
            <person name="Ferrer M."/>
            <person name="Kublanov I."/>
            <person name="Wolf Y."/>
            <person name="Yakimov M."/>
            <person name="Golyshin P."/>
            <person name="Slesarev A."/>
            <person name="Kozyavkin S."/>
        </authorList>
    </citation>
    <scope>NUCLEOTIDE SEQUENCE [LARGE SCALE GENOMIC DNA]</scope>
    <source>
        <strain evidence="8 9">Mia14</strain>
    </source>
</reference>
<comment type="similarity">
    <text evidence="1 7">Belongs to the eukaryotic/archaeal RNase P protein component 1 family.</text>
</comment>
<comment type="subunit">
    <text evidence="7">Consists of a catalytic RNA component and at least 4-5 protein subunits.</text>
</comment>
<keyword evidence="9" id="KW-1185">Reference proteome</keyword>
<dbReference type="GO" id="GO:0005737">
    <property type="term" value="C:cytoplasm"/>
    <property type="evidence" value="ECO:0007669"/>
    <property type="project" value="UniProtKB-SubCell"/>
</dbReference>
<evidence type="ECO:0000256" key="6">
    <source>
        <dbReference type="ARBA" id="ARBA00022801"/>
    </source>
</evidence>
<dbReference type="AlphaFoldDB" id="A0A218NLS0"/>
<dbReference type="PANTHER" id="PTHR13348">
    <property type="entry name" value="RIBONUCLEASE P SUBUNIT P29"/>
    <property type="match status" value="1"/>
</dbReference>
<protein>
    <recommendedName>
        <fullName evidence="7">Ribonuclease P protein component 1</fullName>
        <shortName evidence="7">RNase P component 1</shortName>
        <ecNumber evidence="7">3.1.26.5</ecNumber>
    </recommendedName>
    <alternativeName>
        <fullName evidence="7">Rpp29</fullName>
    </alternativeName>
</protein>
<dbReference type="InterPro" id="IPR023538">
    <property type="entry name" value="RNP1"/>
</dbReference>
<dbReference type="Gene3D" id="2.30.30.210">
    <property type="entry name" value="Ribonuclease P/MRP, subunit p29"/>
    <property type="match status" value="1"/>
</dbReference>
<keyword evidence="6 7" id="KW-0378">Hydrolase</keyword>
<organism evidence="8 9">
    <name type="scientific">Candidatus Mancarchaeum acidiphilum</name>
    <dbReference type="NCBI Taxonomy" id="1920749"/>
    <lineage>
        <taxon>Archaea</taxon>
        <taxon>Candidatus Micrarchaeota</taxon>
        <taxon>Candidatus Mancarchaeum</taxon>
    </lineage>
</organism>
<dbReference type="EC" id="3.1.26.5" evidence="7"/>
<dbReference type="InterPro" id="IPR016848">
    <property type="entry name" value="RNase_P/MRP_Rpp29-subunit"/>
</dbReference>
<dbReference type="KEGG" id="marh:Mia14_0065"/>
<evidence type="ECO:0000256" key="7">
    <source>
        <dbReference type="HAMAP-Rule" id="MF_00754"/>
    </source>
</evidence>
<comment type="subcellular location">
    <subcellularLocation>
        <location evidence="7">Cytoplasm</location>
    </subcellularLocation>
</comment>
<dbReference type="PANTHER" id="PTHR13348:SF0">
    <property type="entry name" value="RIBONUCLEASE P PROTEIN SUBUNIT P29"/>
    <property type="match status" value="1"/>
</dbReference>
<keyword evidence="3 7" id="KW-0819">tRNA processing</keyword>
<evidence type="ECO:0000256" key="1">
    <source>
        <dbReference type="ARBA" id="ARBA00006181"/>
    </source>
</evidence>
<evidence type="ECO:0000256" key="2">
    <source>
        <dbReference type="ARBA" id="ARBA00022490"/>
    </source>
</evidence>
<dbReference type="InterPro" id="IPR002730">
    <property type="entry name" value="Rpp29/RNP1"/>
</dbReference>
<dbReference type="Proteomes" id="UP000197679">
    <property type="component" value="Chromosome"/>
</dbReference>
<dbReference type="EMBL" id="CP019964">
    <property type="protein sequence ID" value="ASI13408.1"/>
    <property type="molecule type" value="Genomic_DNA"/>
</dbReference>
<dbReference type="GO" id="GO:0000172">
    <property type="term" value="C:ribonuclease MRP complex"/>
    <property type="evidence" value="ECO:0007669"/>
    <property type="project" value="InterPro"/>
</dbReference>
<dbReference type="InterPro" id="IPR023534">
    <property type="entry name" value="Rof/RNase_P-like"/>
</dbReference>
<dbReference type="GO" id="GO:0001682">
    <property type="term" value="P:tRNA 5'-leader removal"/>
    <property type="evidence" value="ECO:0007669"/>
    <property type="project" value="UniProtKB-UniRule"/>
</dbReference>
<keyword evidence="4 7" id="KW-0540">Nuclease</keyword>
<comment type="function">
    <text evidence="7">Part of ribonuclease P, a protein complex that generates mature tRNA molecules by cleaving their 5'-ends.</text>
</comment>
<keyword evidence="2 7" id="KW-0963">Cytoplasm</keyword>
<dbReference type="GO" id="GO:0004526">
    <property type="term" value="F:ribonuclease P activity"/>
    <property type="evidence" value="ECO:0007669"/>
    <property type="project" value="UniProtKB-UniRule"/>
</dbReference>
<name>A0A218NLS0_9ARCH</name>
<evidence type="ECO:0000313" key="8">
    <source>
        <dbReference type="EMBL" id="ASI13408.1"/>
    </source>
</evidence>
<dbReference type="SMART" id="SM00538">
    <property type="entry name" value="POP4"/>
    <property type="match status" value="1"/>
</dbReference>
<dbReference type="InterPro" id="IPR036980">
    <property type="entry name" value="RNase_P/MRP_Rpp29_sf"/>
</dbReference>
<dbReference type="SUPFAM" id="SSF101744">
    <property type="entry name" value="Rof/RNase P subunit-like"/>
    <property type="match status" value="1"/>
</dbReference>